<gene>
    <name evidence="1" type="ORF">BT63DRAFT_446120</name>
</gene>
<accession>A0A6A6ULY0</accession>
<organism evidence="1 2">
    <name type="scientific">Microthyrium microscopicum</name>
    <dbReference type="NCBI Taxonomy" id="703497"/>
    <lineage>
        <taxon>Eukaryota</taxon>
        <taxon>Fungi</taxon>
        <taxon>Dikarya</taxon>
        <taxon>Ascomycota</taxon>
        <taxon>Pezizomycotina</taxon>
        <taxon>Dothideomycetes</taxon>
        <taxon>Dothideomycetes incertae sedis</taxon>
        <taxon>Microthyriales</taxon>
        <taxon>Microthyriaceae</taxon>
        <taxon>Microthyrium</taxon>
    </lineage>
</organism>
<dbReference type="InterPro" id="IPR017946">
    <property type="entry name" value="PLC-like_Pdiesterase_TIM-brl"/>
</dbReference>
<reference evidence="1" key="1">
    <citation type="journal article" date="2020" name="Stud. Mycol.">
        <title>101 Dothideomycetes genomes: a test case for predicting lifestyles and emergence of pathogens.</title>
        <authorList>
            <person name="Haridas S."/>
            <person name="Albert R."/>
            <person name="Binder M."/>
            <person name="Bloem J."/>
            <person name="Labutti K."/>
            <person name="Salamov A."/>
            <person name="Andreopoulos B."/>
            <person name="Baker S."/>
            <person name="Barry K."/>
            <person name="Bills G."/>
            <person name="Bluhm B."/>
            <person name="Cannon C."/>
            <person name="Castanera R."/>
            <person name="Culley D."/>
            <person name="Daum C."/>
            <person name="Ezra D."/>
            <person name="Gonzalez J."/>
            <person name="Henrissat B."/>
            <person name="Kuo A."/>
            <person name="Liang C."/>
            <person name="Lipzen A."/>
            <person name="Lutzoni F."/>
            <person name="Magnuson J."/>
            <person name="Mondo S."/>
            <person name="Nolan M."/>
            <person name="Ohm R."/>
            <person name="Pangilinan J."/>
            <person name="Park H.-J."/>
            <person name="Ramirez L."/>
            <person name="Alfaro M."/>
            <person name="Sun H."/>
            <person name="Tritt A."/>
            <person name="Yoshinaga Y."/>
            <person name="Zwiers L.-H."/>
            <person name="Turgeon B."/>
            <person name="Goodwin S."/>
            <person name="Spatafora J."/>
            <person name="Crous P."/>
            <person name="Grigoriev I."/>
        </authorList>
    </citation>
    <scope>NUCLEOTIDE SEQUENCE</scope>
    <source>
        <strain evidence="1">CBS 115976</strain>
    </source>
</reference>
<dbReference type="GO" id="GO:0008081">
    <property type="term" value="F:phosphoric diester hydrolase activity"/>
    <property type="evidence" value="ECO:0007669"/>
    <property type="project" value="InterPro"/>
</dbReference>
<evidence type="ECO:0000313" key="1">
    <source>
        <dbReference type="EMBL" id="KAF2672457.1"/>
    </source>
</evidence>
<dbReference type="PANTHER" id="PTHR13593:SF146">
    <property type="entry name" value="PLC-LIKE PHOSPHODIESTERASE"/>
    <property type="match status" value="1"/>
</dbReference>
<dbReference type="InterPro" id="IPR051057">
    <property type="entry name" value="PI-PLC_domain"/>
</dbReference>
<sequence length="475" mass="52836">MPSKGIETYSFIKLPNYSVRFSVPGGNVVRTEQDNFTSTHLEVESKDISGLANFTGRFEFVVLNGESQVTTQYVDIDSFTGKLEGGTMLASEDQKTILTDDAIISYGFYGAGHGEFGLTNMNQCYVTAVSRTAHRTWMTNIVPPGGEAEQKPFSRFALASPHDGPMSGLATVFSEEVLKDKDEAIIAVLSEHIPAIGWLAEHVSHSMITKLLPNLIYGLAITQKDPISVLLETGARYFEFRPAHLLPIFENEHKKSRPYFQHACIPGVAFEDFLTDIAVFLDNNPAEHVVVHIRWDNIVADCRKPTTEELDHAFDVAISSATKSGLKWGKHECFKESVATLRADGRRLIRIIEADKYDSWTAQAYATIRADSIIKQFEGMNTAGQEATDVTILQCQATSQSIKEVLVHSVLTANRVNSCLTSTKADLDRHTLPWLRDNAMDRLKAERLLVVMNDFLEGATTEVVMDLNKQRFALP</sequence>
<protein>
    <submittedName>
        <fullName evidence="1">PLC-like phosphodiesterase</fullName>
    </submittedName>
</protein>
<proteinExistence type="predicted"/>
<dbReference type="AlphaFoldDB" id="A0A6A6ULY0"/>
<dbReference type="EMBL" id="MU004232">
    <property type="protein sequence ID" value="KAF2672457.1"/>
    <property type="molecule type" value="Genomic_DNA"/>
</dbReference>
<dbReference type="PANTHER" id="PTHR13593">
    <property type="match status" value="1"/>
</dbReference>
<evidence type="ECO:0000313" key="2">
    <source>
        <dbReference type="Proteomes" id="UP000799302"/>
    </source>
</evidence>
<keyword evidence="2" id="KW-1185">Reference proteome</keyword>
<dbReference type="OrthoDB" id="1046782at2759"/>
<dbReference type="SUPFAM" id="SSF51695">
    <property type="entry name" value="PLC-like phosphodiesterases"/>
    <property type="match status" value="1"/>
</dbReference>
<dbReference type="Proteomes" id="UP000799302">
    <property type="component" value="Unassembled WGS sequence"/>
</dbReference>
<dbReference type="GO" id="GO:0006629">
    <property type="term" value="P:lipid metabolic process"/>
    <property type="evidence" value="ECO:0007669"/>
    <property type="project" value="InterPro"/>
</dbReference>
<name>A0A6A6ULY0_9PEZI</name>
<dbReference type="Gene3D" id="3.20.20.190">
    <property type="entry name" value="Phosphatidylinositol (PI) phosphodiesterase"/>
    <property type="match status" value="1"/>
</dbReference>